<sequence>MAITTGGHTKMKNWLKGFIKEGQYTVGGVKYKTPIYKTDLTGDVITIYLYLDDTVSGTITKFELLDQDGAVFDDQPDNIVKPNINGLLISFKYTLKRV</sequence>
<keyword evidence="2" id="KW-1185">Reference proteome</keyword>
<dbReference type="Proteomes" id="UP000266016">
    <property type="component" value="Unassembled WGS sequence"/>
</dbReference>
<comment type="caution">
    <text evidence="1">The sequence shown here is derived from an EMBL/GenBank/DDBJ whole genome shotgun (WGS) entry which is preliminary data.</text>
</comment>
<reference evidence="1 2" key="1">
    <citation type="submission" date="2018-08" db="EMBL/GenBank/DDBJ databases">
        <title>Bacillus jemisoniae sp. nov., Bacillus chryseoplanitiae sp. nov., Bacillus resnikiae sp. nov., and Bacillus frankliniae sp. nov., isolated from Viking spacecraft and associated surfaces.</title>
        <authorList>
            <person name="Seuylemezian A."/>
            <person name="Vaishampayan P."/>
        </authorList>
    </citation>
    <scope>NUCLEOTIDE SEQUENCE [LARGE SCALE GENOMIC DNA]</scope>
    <source>
        <strain evidence="1 2">MA001</strain>
    </source>
</reference>
<evidence type="ECO:0000313" key="1">
    <source>
        <dbReference type="EMBL" id="RID87044.1"/>
    </source>
</evidence>
<dbReference type="RefSeq" id="WP_119116439.1">
    <property type="nucleotide sequence ID" value="NZ_QWVS01000013.1"/>
</dbReference>
<protein>
    <submittedName>
        <fullName evidence="1">Uncharacterized protein</fullName>
    </submittedName>
</protein>
<evidence type="ECO:0000313" key="2">
    <source>
        <dbReference type="Proteomes" id="UP000266016"/>
    </source>
</evidence>
<accession>A0A398BBU3</accession>
<organism evidence="1 2">
    <name type="scientific">Peribacillus asahii</name>
    <dbReference type="NCBI Taxonomy" id="228899"/>
    <lineage>
        <taxon>Bacteria</taxon>
        <taxon>Bacillati</taxon>
        <taxon>Bacillota</taxon>
        <taxon>Bacilli</taxon>
        <taxon>Bacillales</taxon>
        <taxon>Bacillaceae</taxon>
        <taxon>Peribacillus</taxon>
    </lineage>
</organism>
<proteinExistence type="predicted"/>
<name>A0A398BBU3_9BACI</name>
<gene>
    <name evidence="1" type="ORF">D1953_06930</name>
</gene>
<dbReference type="EMBL" id="QWVS01000013">
    <property type="protein sequence ID" value="RID87044.1"/>
    <property type="molecule type" value="Genomic_DNA"/>
</dbReference>
<dbReference type="AlphaFoldDB" id="A0A398BBU3"/>